<keyword evidence="6" id="KW-0479">Metal-binding</keyword>
<comment type="cofactor">
    <cofactor evidence="6">
        <name>Mg(2+)</name>
        <dbReference type="ChEBI" id="CHEBI:18420"/>
    </cofactor>
</comment>
<dbReference type="UniPathway" id="UPA00299"/>
<evidence type="ECO:0000256" key="3">
    <source>
        <dbReference type="ARBA" id="ARBA00008770"/>
    </source>
</evidence>
<dbReference type="InterPro" id="IPR023214">
    <property type="entry name" value="HAD_sf"/>
</dbReference>
<comment type="catalytic activity">
    <reaction evidence="1 6">
        <text>alpha,alpha-trehalose 6-phosphate + H2O = alpha,alpha-trehalose + phosphate</text>
        <dbReference type="Rhea" id="RHEA:23420"/>
        <dbReference type="ChEBI" id="CHEBI:15377"/>
        <dbReference type="ChEBI" id="CHEBI:16551"/>
        <dbReference type="ChEBI" id="CHEBI:43474"/>
        <dbReference type="ChEBI" id="CHEBI:58429"/>
        <dbReference type="EC" id="3.1.3.12"/>
    </reaction>
</comment>
<dbReference type="NCBIfam" id="TIGR00685">
    <property type="entry name" value="T6PP"/>
    <property type="match status" value="1"/>
</dbReference>
<dbReference type="EMBL" id="CADCUW010000550">
    <property type="protein sequence ID" value="CAA9447630.1"/>
    <property type="molecule type" value="Genomic_DNA"/>
</dbReference>
<evidence type="ECO:0000256" key="6">
    <source>
        <dbReference type="RuleBase" id="RU361117"/>
    </source>
</evidence>
<dbReference type="PANTHER" id="PTHR43768">
    <property type="entry name" value="TREHALOSE 6-PHOSPHATE PHOSPHATASE"/>
    <property type="match status" value="1"/>
</dbReference>
<proteinExistence type="inferred from homology"/>
<keyword evidence="4 6" id="KW-0378">Hydrolase</keyword>
<dbReference type="CDD" id="cd01627">
    <property type="entry name" value="HAD_TPP"/>
    <property type="match status" value="1"/>
</dbReference>
<keyword evidence="6" id="KW-0460">Magnesium</keyword>
<comment type="pathway">
    <text evidence="2 6">Glycan biosynthesis; trehalose biosynthesis.</text>
</comment>
<reference evidence="7" key="1">
    <citation type="submission" date="2020-02" db="EMBL/GenBank/DDBJ databases">
        <authorList>
            <person name="Meier V. D."/>
        </authorList>
    </citation>
    <scope>NUCLEOTIDE SEQUENCE</scope>
    <source>
        <strain evidence="7">AVDCRST_MAG01</strain>
    </source>
</reference>
<comment type="function">
    <text evidence="5 6">Removes the phosphate from trehalose 6-phosphate to produce free trehalose.</text>
</comment>
<dbReference type="GO" id="GO:0004805">
    <property type="term" value="F:trehalose-phosphatase activity"/>
    <property type="evidence" value="ECO:0007669"/>
    <property type="project" value="UniProtKB-EC"/>
</dbReference>
<dbReference type="InterPro" id="IPR036412">
    <property type="entry name" value="HAD-like_sf"/>
</dbReference>
<evidence type="ECO:0000256" key="2">
    <source>
        <dbReference type="ARBA" id="ARBA00005199"/>
    </source>
</evidence>
<organism evidence="7">
    <name type="scientific">uncultured Rubrobacteraceae bacterium</name>
    <dbReference type="NCBI Taxonomy" id="349277"/>
    <lineage>
        <taxon>Bacteria</taxon>
        <taxon>Bacillati</taxon>
        <taxon>Actinomycetota</taxon>
        <taxon>Rubrobacteria</taxon>
        <taxon>Rubrobacterales</taxon>
        <taxon>Rubrobacteraceae</taxon>
        <taxon>environmental samples</taxon>
    </lineage>
</organism>
<accession>A0A6J4QL58</accession>
<dbReference type="PANTHER" id="PTHR43768:SF3">
    <property type="entry name" value="TREHALOSE 6-PHOSPHATE PHOSPHATASE"/>
    <property type="match status" value="1"/>
</dbReference>
<dbReference type="EC" id="3.1.3.12" evidence="6"/>
<gene>
    <name evidence="7" type="ORF">AVDCRST_MAG01-01-4244</name>
</gene>
<dbReference type="SUPFAM" id="SSF56784">
    <property type="entry name" value="HAD-like"/>
    <property type="match status" value="1"/>
</dbReference>
<evidence type="ECO:0000313" key="7">
    <source>
        <dbReference type="EMBL" id="CAA9447630.1"/>
    </source>
</evidence>
<evidence type="ECO:0000256" key="5">
    <source>
        <dbReference type="ARBA" id="ARBA00024179"/>
    </source>
</evidence>
<dbReference type="Gene3D" id="3.30.70.1020">
    <property type="entry name" value="Trehalose-6-phosphate phosphatase related protein, domain 2"/>
    <property type="match status" value="1"/>
</dbReference>
<name>A0A6J4QL58_9ACTN</name>
<sequence length="271" mass="29836">MGRNIENLPHALENAGGLDRRLGGGKRPAVFLDYDGTLTPIVDRPEEAIISESMREAVERLARRCTVCVVSGRDRTVVQELMGLDDLIVAGSHGFDIWSPDEGTIQHDAGGGFDNLVDEVKTRLEEEIGPFQGASVEPKKTSVAVHYRLVSEEERPRIKQIVGNLLAERSEDLKVTPGKMVYEIQPKIEWDKGKAVLYLLEALDLDRDDVVPVYVGDDVTDEDAFEALAGRGLGIFVGHADAPEVAGRTTSADYVLHTTEEVERFLDTLAR</sequence>
<dbReference type="Gene3D" id="3.40.50.1000">
    <property type="entry name" value="HAD superfamily/HAD-like"/>
    <property type="match status" value="1"/>
</dbReference>
<dbReference type="Pfam" id="PF02358">
    <property type="entry name" value="Trehalose_PPase"/>
    <property type="match status" value="1"/>
</dbReference>
<dbReference type="InterPro" id="IPR006379">
    <property type="entry name" value="HAD-SF_hydro_IIB"/>
</dbReference>
<dbReference type="NCBIfam" id="TIGR01484">
    <property type="entry name" value="HAD-SF-IIB"/>
    <property type="match status" value="1"/>
</dbReference>
<evidence type="ECO:0000256" key="1">
    <source>
        <dbReference type="ARBA" id="ARBA00000500"/>
    </source>
</evidence>
<evidence type="ECO:0000256" key="4">
    <source>
        <dbReference type="ARBA" id="ARBA00022801"/>
    </source>
</evidence>
<comment type="similarity">
    <text evidence="3 6">Belongs to the trehalose phosphatase family.</text>
</comment>
<dbReference type="InterPro" id="IPR044651">
    <property type="entry name" value="OTSB-like"/>
</dbReference>
<dbReference type="AlphaFoldDB" id="A0A6J4QL58"/>
<dbReference type="GO" id="GO:0046872">
    <property type="term" value="F:metal ion binding"/>
    <property type="evidence" value="ECO:0007669"/>
    <property type="project" value="UniProtKB-KW"/>
</dbReference>
<dbReference type="InterPro" id="IPR003337">
    <property type="entry name" value="Trehalose_PPase"/>
</dbReference>
<dbReference type="GO" id="GO:0005992">
    <property type="term" value="P:trehalose biosynthetic process"/>
    <property type="evidence" value="ECO:0007669"/>
    <property type="project" value="UniProtKB-UniPathway"/>
</dbReference>
<protein>
    <recommendedName>
        <fullName evidence="6">Trehalose 6-phosphate phosphatase</fullName>
        <ecNumber evidence="6">3.1.3.12</ecNumber>
    </recommendedName>
</protein>